<dbReference type="PROSITE" id="PS50179">
    <property type="entry name" value="VHS"/>
    <property type="match status" value="1"/>
</dbReference>
<dbReference type="CDD" id="cd00065">
    <property type="entry name" value="FYVE_like_SF"/>
    <property type="match status" value="1"/>
</dbReference>
<dbReference type="InterPro" id="IPR002014">
    <property type="entry name" value="VHS_dom"/>
</dbReference>
<comment type="subcellular location">
    <subcellularLocation>
        <location evidence="1">Cytoplasm</location>
    </subcellularLocation>
</comment>
<dbReference type="Gene3D" id="3.30.40.10">
    <property type="entry name" value="Zinc/RING finger domain, C3HC4 (zinc finger)"/>
    <property type="match status" value="1"/>
</dbReference>
<evidence type="ECO:0000259" key="12">
    <source>
        <dbReference type="PROSITE" id="PS50179"/>
    </source>
</evidence>
<feature type="region of interest" description="Disordered" evidence="10">
    <location>
        <begin position="559"/>
        <end position="719"/>
    </location>
</feature>
<dbReference type="SMART" id="SM00288">
    <property type="entry name" value="VHS"/>
    <property type="match status" value="1"/>
</dbReference>
<feature type="compositionally biased region" description="Polar residues" evidence="10">
    <location>
        <begin position="600"/>
        <end position="609"/>
    </location>
</feature>
<dbReference type="Pfam" id="PF00790">
    <property type="entry name" value="VHS"/>
    <property type="match status" value="1"/>
</dbReference>
<evidence type="ECO:0000313" key="14">
    <source>
        <dbReference type="Proteomes" id="UP000007879"/>
    </source>
</evidence>
<evidence type="ECO:0000256" key="7">
    <source>
        <dbReference type="ARBA" id="ARBA00022833"/>
    </source>
</evidence>
<keyword evidence="6 8" id="KW-0863">Zinc-finger</keyword>
<dbReference type="InterPro" id="IPR003903">
    <property type="entry name" value="UIM_dom"/>
</dbReference>
<dbReference type="SUPFAM" id="SSF48464">
    <property type="entry name" value="ENTH/VHS domain"/>
    <property type="match status" value="1"/>
</dbReference>
<feature type="compositionally biased region" description="Polar residues" evidence="10">
    <location>
        <begin position="341"/>
        <end position="356"/>
    </location>
</feature>
<dbReference type="InterPro" id="IPR017455">
    <property type="entry name" value="Znf_FYVE-rel"/>
</dbReference>
<keyword evidence="4" id="KW-0597">Phosphoprotein</keyword>
<evidence type="ECO:0000259" key="11">
    <source>
        <dbReference type="PROSITE" id="PS50178"/>
    </source>
</evidence>
<dbReference type="GO" id="GO:0032456">
    <property type="term" value="P:endocytic recycling"/>
    <property type="evidence" value="ECO:0007669"/>
    <property type="project" value="TreeGrafter"/>
</dbReference>
<dbReference type="SMART" id="SM00726">
    <property type="entry name" value="UIM"/>
    <property type="match status" value="1"/>
</dbReference>
<keyword evidence="14" id="KW-1185">Reference proteome</keyword>
<organism evidence="13">
    <name type="scientific">Amphimedon queenslandica</name>
    <name type="common">Sponge</name>
    <dbReference type="NCBI Taxonomy" id="400682"/>
    <lineage>
        <taxon>Eukaryota</taxon>
        <taxon>Metazoa</taxon>
        <taxon>Porifera</taxon>
        <taxon>Demospongiae</taxon>
        <taxon>Heteroscleromorpha</taxon>
        <taxon>Haplosclerida</taxon>
        <taxon>Niphatidae</taxon>
        <taxon>Amphimedon</taxon>
    </lineage>
</organism>
<feature type="compositionally biased region" description="Pro residues" evidence="10">
    <location>
        <begin position="652"/>
        <end position="661"/>
    </location>
</feature>
<dbReference type="PROSITE" id="PS50330">
    <property type="entry name" value="UIM"/>
    <property type="match status" value="1"/>
</dbReference>
<dbReference type="Gene3D" id="1.20.5.1940">
    <property type="match status" value="1"/>
</dbReference>
<protein>
    <recommendedName>
        <fullName evidence="2">Hepatocyte growth factor-regulated tyrosine kinase substrate</fullName>
    </recommendedName>
</protein>
<name>A0A1X7VET5_AMPQE</name>
<dbReference type="InterPro" id="IPR000306">
    <property type="entry name" value="Znf_FYVE"/>
</dbReference>
<evidence type="ECO:0000256" key="6">
    <source>
        <dbReference type="ARBA" id="ARBA00022771"/>
    </source>
</evidence>
<gene>
    <name evidence="13" type="primary">100640026</name>
</gene>
<sequence length="719" mass="79213">MSGKEFKQILDTICSGGTTEPNWGGIMEIVEMLKRKEYPPKKASSEVRKKLLESKESVVLNAMFVVEAVVKNTPSSIHREFLSQELLTSMKALVENQDSGMSRAIDKILEVLGEWKAAFGEDSAYRGVLNVFTELERGGYYIPEATIASASYIKKGPDFQESDNCYLCDKKFSKLGNRRHHCRNCGKSICRSCQGEKTIDLPHFDFDAPQIVCITCYKKLEKPESSDSPDGSRPGPSPQPPPSQSNTEELHLQEEEDLQMAIAISLNEQENKKKKTSSSKPVSEPVAPPTFAPAPPTTIPSAPPSSLYGPIYADLDFSQATPTTSTVPAPKTTDKGMTEFEQYSSRGQQQRTGNTSQTQLQQQQPAPQVNGASPLCSTLNRLIDQFNQRMENVSGKGLSIATDQAILSLHQDLTALHIQLLQQIDETQEKKSDQERFLHKLEESKEARITFDTMKRRHDEQLLQQEREQQALAQMQVQMKLALLRQQKAEQMAYGQSMQSERLNRLSNQRAEYEKTLAMQRENERLKLITLEEQVYKQQFGGVGGGTVGMETAPYGAPPPSLYNAPPPSMAPPPPMEPYGAPGASYAGPLPPKVDPPTYQPISGYQQLPVSAYSHPPPTQPGPPPTQTLPPPTQPGPPPTHYQPPTLYQPPDLGPPPPPPNYSYSSPYGAPPSMAPSTLAAPPYGPSSSTEVPLFQPNEGLPPSEIQRVPSVPPLISFD</sequence>
<feature type="compositionally biased region" description="Pro residues" evidence="10">
    <location>
        <begin position="286"/>
        <end position="303"/>
    </location>
</feature>
<accession>A0A1X7VET5</accession>
<dbReference type="KEGG" id="aqu:100640026"/>
<feature type="coiled-coil region" evidence="9">
    <location>
        <begin position="410"/>
        <end position="444"/>
    </location>
</feature>
<dbReference type="Pfam" id="PF01363">
    <property type="entry name" value="FYVE"/>
    <property type="match status" value="1"/>
</dbReference>
<dbReference type="GO" id="GO:0005769">
    <property type="term" value="C:early endosome"/>
    <property type="evidence" value="ECO:0007669"/>
    <property type="project" value="TreeGrafter"/>
</dbReference>
<proteinExistence type="predicted"/>
<dbReference type="AlphaFoldDB" id="A0A1X7VET5"/>
<feature type="domain" description="VHS" evidence="12">
    <location>
        <begin position="13"/>
        <end position="143"/>
    </location>
</feature>
<dbReference type="EnsemblMetazoa" id="Aqu2.1.38541_001">
    <property type="protein sequence ID" value="Aqu2.1.38541_001"/>
    <property type="gene ID" value="Aqu2.1.38541"/>
</dbReference>
<dbReference type="PROSITE" id="PS50178">
    <property type="entry name" value="ZF_FYVE"/>
    <property type="match status" value="1"/>
</dbReference>
<feature type="region of interest" description="Disordered" evidence="10">
    <location>
        <begin position="223"/>
        <end position="249"/>
    </location>
</feature>
<feature type="domain" description="FYVE-type" evidence="11">
    <location>
        <begin position="159"/>
        <end position="221"/>
    </location>
</feature>
<keyword evidence="5" id="KW-0479">Metal-binding</keyword>
<dbReference type="InterPro" id="IPR017073">
    <property type="entry name" value="HGS/VPS27"/>
</dbReference>
<evidence type="ECO:0000256" key="10">
    <source>
        <dbReference type="SAM" id="MobiDB-lite"/>
    </source>
</evidence>
<evidence type="ECO:0000256" key="8">
    <source>
        <dbReference type="PROSITE-ProRule" id="PRU00091"/>
    </source>
</evidence>
<dbReference type="Gene3D" id="1.25.40.90">
    <property type="match status" value="1"/>
</dbReference>
<feature type="region of interest" description="Disordered" evidence="10">
    <location>
        <begin position="268"/>
        <end position="305"/>
    </location>
</feature>
<feature type="compositionally biased region" description="Pro residues" evidence="10">
    <location>
        <begin position="589"/>
        <end position="599"/>
    </location>
</feature>
<dbReference type="GO" id="GO:0031623">
    <property type="term" value="P:receptor internalization"/>
    <property type="evidence" value="ECO:0007669"/>
    <property type="project" value="TreeGrafter"/>
</dbReference>
<reference evidence="14" key="1">
    <citation type="journal article" date="2010" name="Nature">
        <title>The Amphimedon queenslandica genome and the evolution of animal complexity.</title>
        <authorList>
            <person name="Srivastava M."/>
            <person name="Simakov O."/>
            <person name="Chapman J."/>
            <person name="Fahey B."/>
            <person name="Gauthier M.E."/>
            <person name="Mitros T."/>
            <person name="Richards G.S."/>
            <person name="Conaco C."/>
            <person name="Dacre M."/>
            <person name="Hellsten U."/>
            <person name="Larroux C."/>
            <person name="Putnam N.H."/>
            <person name="Stanke M."/>
            <person name="Adamska M."/>
            <person name="Darling A."/>
            <person name="Degnan S.M."/>
            <person name="Oakley T.H."/>
            <person name="Plachetzki D.C."/>
            <person name="Zhai Y."/>
            <person name="Adamski M."/>
            <person name="Calcino A."/>
            <person name="Cummins S.F."/>
            <person name="Goodstein D.M."/>
            <person name="Harris C."/>
            <person name="Jackson D.J."/>
            <person name="Leys S.P."/>
            <person name="Shu S."/>
            <person name="Woodcroft B.J."/>
            <person name="Vervoort M."/>
            <person name="Kosik K.S."/>
            <person name="Manning G."/>
            <person name="Degnan B.M."/>
            <person name="Rokhsar D.S."/>
        </authorList>
    </citation>
    <scope>NUCLEOTIDE SEQUENCE [LARGE SCALE GENOMIC DNA]</scope>
</reference>
<dbReference type="InterPro" id="IPR011011">
    <property type="entry name" value="Znf_FYVE_PHD"/>
</dbReference>
<dbReference type="GO" id="GO:0035091">
    <property type="term" value="F:phosphatidylinositol binding"/>
    <property type="evidence" value="ECO:0007669"/>
    <property type="project" value="InterPro"/>
</dbReference>
<keyword evidence="3" id="KW-0963">Cytoplasm</keyword>
<dbReference type="InterPro" id="IPR013083">
    <property type="entry name" value="Znf_RING/FYVE/PHD"/>
</dbReference>
<dbReference type="InParanoid" id="A0A1X7VET5"/>
<dbReference type="eggNOG" id="KOG1818">
    <property type="taxonomic scope" value="Eukaryota"/>
</dbReference>
<dbReference type="STRING" id="400682.A0A1X7VET5"/>
<feature type="compositionally biased region" description="Pro residues" evidence="10">
    <location>
        <begin position="615"/>
        <end position="642"/>
    </location>
</feature>
<feature type="compositionally biased region" description="Pro residues" evidence="10">
    <location>
        <begin position="559"/>
        <end position="577"/>
    </location>
</feature>
<dbReference type="OrthoDB" id="957735at2759"/>
<evidence type="ECO:0000256" key="9">
    <source>
        <dbReference type="SAM" id="Coils"/>
    </source>
</evidence>
<keyword evidence="7" id="KW-0862">Zinc</keyword>
<feature type="compositionally biased region" description="Low complexity" evidence="10">
    <location>
        <begin position="357"/>
        <end position="368"/>
    </location>
</feature>
<dbReference type="GO" id="GO:0043130">
    <property type="term" value="F:ubiquitin binding"/>
    <property type="evidence" value="ECO:0007669"/>
    <property type="project" value="InterPro"/>
</dbReference>
<dbReference type="SMART" id="SM00064">
    <property type="entry name" value="FYVE"/>
    <property type="match status" value="1"/>
</dbReference>
<reference evidence="13" key="2">
    <citation type="submission" date="2017-05" db="UniProtKB">
        <authorList>
            <consortium name="EnsemblMetazoa"/>
        </authorList>
    </citation>
    <scope>IDENTIFICATION</scope>
</reference>
<dbReference type="PANTHER" id="PTHR46275:SF1">
    <property type="entry name" value="HEPATOCYTE GROWTH FACTOR-REGULATED TYROSINE KINASE SUBSTRATE"/>
    <property type="match status" value="1"/>
</dbReference>
<dbReference type="InterPro" id="IPR008942">
    <property type="entry name" value="ENTH_VHS"/>
</dbReference>
<dbReference type="EnsemblMetazoa" id="XM_003384507.3">
    <property type="protein sequence ID" value="XP_003384555.1"/>
    <property type="gene ID" value="LOC100640026"/>
</dbReference>
<dbReference type="InterPro" id="IPR024641">
    <property type="entry name" value="HRS_helical"/>
</dbReference>
<evidence type="ECO:0000256" key="1">
    <source>
        <dbReference type="ARBA" id="ARBA00004496"/>
    </source>
</evidence>
<dbReference type="PANTHER" id="PTHR46275">
    <property type="entry name" value="HEPATOCYTE GROWTH FACTOR-REGULATED TYROSINE KINASE SUBSTRATE"/>
    <property type="match status" value="1"/>
</dbReference>
<feature type="region of interest" description="Disordered" evidence="10">
    <location>
        <begin position="341"/>
        <end position="373"/>
    </location>
</feature>
<dbReference type="CDD" id="cd03561">
    <property type="entry name" value="VHS"/>
    <property type="match status" value="1"/>
</dbReference>
<evidence type="ECO:0000256" key="2">
    <source>
        <dbReference type="ARBA" id="ARBA00015450"/>
    </source>
</evidence>
<evidence type="ECO:0000313" key="13">
    <source>
        <dbReference type="EnsemblMetazoa" id="Aqu2.1.38541_001"/>
    </source>
</evidence>
<keyword evidence="9" id="KW-0175">Coiled coil</keyword>
<dbReference type="SUPFAM" id="SSF57903">
    <property type="entry name" value="FYVE/PHD zinc finger"/>
    <property type="match status" value="1"/>
</dbReference>
<dbReference type="Pfam" id="PF12210">
    <property type="entry name" value="Hrs_helical"/>
    <property type="match status" value="1"/>
</dbReference>
<dbReference type="GO" id="GO:0008270">
    <property type="term" value="F:zinc ion binding"/>
    <property type="evidence" value="ECO:0007669"/>
    <property type="project" value="UniProtKB-KW"/>
</dbReference>
<evidence type="ECO:0000256" key="5">
    <source>
        <dbReference type="ARBA" id="ARBA00022723"/>
    </source>
</evidence>
<dbReference type="Proteomes" id="UP000007879">
    <property type="component" value="Unassembled WGS sequence"/>
</dbReference>
<evidence type="ECO:0000256" key="3">
    <source>
        <dbReference type="ARBA" id="ARBA00022490"/>
    </source>
</evidence>
<evidence type="ECO:0000256" key="4">
    <source>
        <dbReference type="ARBA" id="ARBA00022553"/>
    </source>
</evidence>